<name>A0A8J2Q8H7_9BILA</name>
<keyword evidence="10 12" id="KW-0539">Nucleus</keyword>
<keyword evidence="5" id="KW-0479">Metal-binding</keyword>
<keyword evidence="7" id="KW-0862">Zinc</keyword>
<dbReference type="PANTHER" id="PTHR10615">
    <property type="entry name" value="HISTONE ACETYLTRANSFERASE"/>
    <property type="match status" value="1"/>
</dbReference>
<evidence type="ECO:0000256" key="13">
    <source>
        <dbReference type="SAM" id="MobiDB-lite"/>
    </source>
</evidence>
<keyword evidence="6" id="KW-0863">Zinc-finger</keyword>
<dbReference type="Gene3D" id="3.40.630.30">
    <property type="match status" value="1"/>
</dbReference>
<comment type="catalytic activity">
    <reaction evidence="12">
        <text>L-lysyl-[protein] + acetyl-CoA = N(6)-acetyl-L-lysyl-[protein] + CoA + H(+)</text>
        <dbReference type="Rhea" id="RHEA:45948"/>
        <dbReference type="Rhea" id="RHEA-COMP:9752"/>
        <dbReference type="Rhea" id="RHEA-COMP:10731"/>
        <dbReference type="ChEBI" id="CHEBI:15378"/>
        <dbReference type="ChEBI" id="CHEBI:29969"/>
        <dbReference type="ChEBI" id="CHEBI:57287"/>
        <dbReference type="ChEBI" id="CHEBI:57288"/>
        <dbReference type="ChEBI" id="CHEBI:61930"/>
        <dbReference type="EC" id="2.3.1.48"/>
    </reaction>
</comment>
<dbReference type="SUPFAM" id="SSF55729">
    <property type="entry name" value="Acyl-CoA N-acyltransferases (Nat)"/>
    <property type="match status" value="1"/>
</dbReference>
<feature type="compositionally biased region" description="Polar residues" evidence="13">
    <location>
        <begin position="139"/>
        <end position="152"/>
    </location>
</feature>
<comment type="caution">
    <text evidence="15">The sequence shown here is derived from an EMBL/GenBank/DDBJ whole genome shotgun (WGS) entry which is preliminary data.</text>
</comment>
<keyword evidence="8" id="KW-0156">Chromatin regulator</keyword>
<evidence type="ECO:0000256" key="3">
    <source>
        <dbReference type="ARBA" id="ARBA00013184"/>
    </source>
</evidence>
<feature type="domain" description="MYST-type HAT" evidence="14">
    <location>
        <begin position="210"/>
        <end position="488"/>
    </location>
</feature>
<dbReference type="InterPro" id="IPR002717">
    <property type="entry name" value="HAT_MYST-type"/>
</dbReference>
<evidence type="ECO:0000256" key="4">
    <source>
        <dbReference type="ARBA" id="ARBA00022679"/>
    </source>
</evidence>
<feature type="active site" description="Proton donor/acceptor" evidence="11">
    <location>
        <position position="385"/>
    </location>
</feature>
<dbReference type="GO" id="GO:0003682">
    <property type="term" value="F:chromatin binding"/>
    <property type="evidence" value="ECO:0007669"/>
    <property type="project" value="TreeGrafter"/>
</dbReference>
<dbReference type="GO" id="GO:0003712">
    <property type="term" value="F:transcription coregulator activity"/>
    <property type="evidence" value="ECO:0007669"/>
    <property type="project" value="TreeGrafter"/>
</dbReference>
<gene>
    <name evidence="15" type="ORF">CJOHNSTONI_LOCUS7435</name>
</gene>
<comment type="subcellular location">
    <subcellularLocation>
        <location evidence="1 12">Nucleus</location>
    </subcellularLocation>
</comment>
<dbReference type="InterPro" id="IPR040706">
    <property type="entry name" value="Zf-MYST"/>
</dbReference>
<keyword evidence="4" id="KW-0808">Transferase</keyword>
<evidence type="ECO:0000259" key="14">
    <source>
        <dbReference type="PROSITE" id="PS51726"/>
    </source>
</evidence>
<dbReference type="PANTHER" id="PTHR10615:SF161">
    <property type="entry name" value="HISTONE ACETYLTRANSFERASE KAT7"/>
    <property type="match status" value="1"/>
</dbReference>
<dbReference type="InterPro" id="IPR050603">
    <property type="entry name" value="MYST_HAT"/>
</dbReference>
<proteinExistence type="inferred from homology"/>
<dbReference type="Proteomes" id="UP000746747">
    <property type="component" value="Unassembled WGS sequence"/>
</dbReference>
<evidence type="ECO:0000256" key="8">
    <source>
        <dbReference type="ARBA" id="ARBA00022853"/>
    </source>
</evidence>
<dbReference type="Pfam" id="PF01853">
    <property type="entry name" value="MOZ_SAS"/>
    <property type="match status" value="1"/>
</dbReference>
<evidence type="ECO:0000256" key="5">
    <source>
        <dbReference type="ARBA" id="ARBA00022723"/>
    </source>
</evidence>
<organism evidence="15 16">
    <name type="scientific">Cercopithifilaria johnstoni</name>
    <dbReference type="NCBI Taxonomy" id="2874296"/>
    <lineage>
        <taxon>Eukaryota</taxon>
        <taxon>Metazoa</taxon>
        <taxon>Ecdysozoa</taxon>
        <taxon>Nematoda</taxon>
        <taxon>Chromadorea</taxon>
        <taxon>Rhabditida</taxon>
        <taxon>Spirurina</taxon>
        <taxon>Spiruromorpha</taxon>
        <taxon>Filarioidea</taxon>
        <taxon>Onchocercidae</taxon>
        <taxon>Cercopithifilaria</taxon>
    </lineage>
</organism>
<protein>
    <recommendedName>
        <fullName evidence="3 12">Histone acetyltransferase</fullName>
        <ecNumber evidence="3 12">2.3.1.48</ecNumber>
    </recommendedName>
</protein>
<accession>A0A8J2Q8H7</accession>
<dbReference type="GO" id="GO:0000785">
    <property type="term" value="C:chromatin"/>
    <property type="evidence" value="ECO:0007669"/>
    <property type="project" value="TreeGrafter"/>
</dbReference>
<dbReference type="Gene3D" id="1.10.10.10">
    <property type="entry name" value="Winged helix-like DNA-binding domain superfamily/Winged helix DNA-binding domain"/>
    <property type="match status" value="1"/>
</dbReference>
<dbReference type="EC" id="2.3.1.48" evidence="3 12"/>
<dbReference type="Gene3D" id="3.30.60.60">
    <property type="entry name" value="N-acetyl transferase-like"/>
    <property type="match status" value="1"/>
</dbReference>
<evidence type="ECO:0000313" key="16">
    <source>
        <dbReference type="Proteomes" id="UP000746747"/>
    </source>
</evidence>
<evidence type="ECO:0000256" key="6">
    <source>
        <dbReference type="ARBA" id="ARBA00022771"/>
    </source>
</evidence>
<evidence type="ECO:0000256" key="7">
    <source>
        <dbReference type="ARBA" id="ARBA00022833"/>
    </source>
</evidence>
<evidence type="ECO:0000256" key="11">
    <source>
        <dbReference type="PIRSR" id="PIRSR602717-51"/>
    </source>
</evidence>
<dbReference type="InterPro" id="IPR016181">
    <property type="entry name" value="Acyl_CoA_acyltransferase"/>
</dbReference>
<dbReference type="GO" id="GO:0008270">
    <property type="term" value="F:zinc ion binding"/>
    <property type="evidence" value="ECO:0007669"/>
    <property type="project" value="UniProtKB-KW"/>
</dbReference>
<dbReference type="GO" id="GO:0004402">
    <property type="term" value="F:histone acetyltransferase activity"/>
    <property type="evidence" value="ECO:0007669"/>
    <property type="project" value="InterPro"/>
</dbReference>
<dbReference type="EMBL" id="CAKAEH010001568">
    <property type="protein sequence ID" value="CAG9537645.1"/>
    <property type="molecule type" value="Genomic_DNA"/>
</dbReference>
<dbReference type="FunFam" id="3.40.630.30:FF:000001">
    <property type="entry name" value="Histone acetyltransferase"/>
    <property type="match status" value="1"/>
</dbReference>
<evidence type="ECO:0000256" key="10">
    <source>
        <dbReference type="ARBA" id="ARBA00023242"/>
    </source>
</evidence>
<dbReference type="Pfam" id="PF17772">
    <property type="entry name" value="zf-MYST"/>
    <property type="match status" value="1"/>
</dbReference>
<dbReference type="GO" id="GO:0006357">
    <property type="term" value="P:regulation of transcription by RNA polymerase II"/>
    <property type="evidence" value="ECO:0007669"/>
    <property type="project" value="TreeGrafter"/>
</dbReference>
<keyword evidence="9" id="KW-0007">Acetylation</keyword>
<dbReference type="AlphaFoldDB" id="A0A8J2Q8H7"/>
<evidence type="ECO:0000256" key="2">
    <source>
        <dbReference type="ARBA" id="ARBA00010107"/>
    </source>
</evidence>
<comment type="similarity">
    <text evidence="2 12">Belongs to the MYST (SAS/MOZ) family.</text>
</comment>
<dbReference type="GO" id="GO:0005634">
    <property type="term" value="C:nucleus"/>
    <property type="evidence" value="ECO:0007669"/>
    <property type="project" value="UniProtKB-SubCell"/>
</dbReference>
<evidence type="ECO:0000313" key="15">
    <source>
        <dbReference type="EMBL" id="CAG9537645.1"/>
    </source>
</evidence>
<dbReference type="PROSITE" id="PS51726">
    <property type="entry name" value="MYST_HAT"/>
    <property type="match status" value="1"/>
</dbReference>
<evidence type="ECO:0000256" key="1">
    <source>
        <dbReference type="ARBA" id="ARBA00004123"/>
    </source>
</evidence>
<sequence length="504" mass="56941">MKKKFKLYNRRQTTLDQFWKSCNSYHESDDESHKVSDDKMLGTSSSLDGTSCEAELMNSFEACPLSLHKSLKIRKRSSVNASETMDEHFATTDTTCNKNESKVGNRTEKTAFVESGDLLDGVPLVAKSPPGDTEASLPVTGSTPDSSSRYDLSACTSSSLENGSPLKMGSCKTHAYLEGERVQCVKSPRKKRVHKESHKATSSDLSHELLVLPRIHTITIGDFELEPPYTSPLPLELVRKGHIYVCEKCLDFKESEETLERHASKCWMNFPPGDEIFRQDDISLFEVDGNIAKGYSQNLCLLAKLFIDHKTLFYDVEPFLFYVLTVWNSTGCHLAGYFSKQKCSLENNLSCILTLPSYRNKGYGRFLIDFSFLLSRREGTTGTPERPLSDMGNLAYKSYWRSIVLEYFKRPSSASSTVLTLADIAKTTGVSVEDILQTMKDLNMFHFDQKGEIKSFIINKDLVQSHWAKAENDTKRIWIDEDNLKWEPKHFPLVECTSDDSSGT</sequence>
<keyword evidence="16" id="KW-1185">Reference proteome</keyword>
<dbReference type="OrthoDB" id="787137at2759"/>
<dbReference type="InterPro" id="IPR036388">
    <property type="entry name" value="WH-like_DNA-bd_sf"/>
</dbReference>
<evidence type="ECO:0000256" key="9">
    <source>
        <dbReference type="ARBA" id="ARBA00022990"/>
    </source>
</evidence>
<evidence type="ECO:0000256" key="12">
    <source>
        <dbReference type="RuleBase" id="RU361211"/>
    </source>
</evidence>
<feature type="region of interest" description="Disordered" evidence="13">
    <location>
        <begin position="126"/>
        <end position="152"/>
    </location>
</feature>
<reference evidence="15" key="1">
    <citation type="submission" date="2021-09" db="EMBL/GenBank/DDBJ databases">
        <authorList>
            <consortium name="Pathogen Informatics"/>
        </authorList>
    </citation>
    <scope>NUCLEOTIDE SEQUENCE</scope>
</reference>